<reference evidence="6 7" key="1">
    <citation type="submission" date="2021-07" db="EMBL/GenBank/DDBJ databases">
        <title>Isolation and characterization of bacteria from a gold mining with a capacity of golden bioaccumulation.</title>
        <authorList>
            <person name="Yang X.J."/>
        </authorList>
    </citation>
    <scope>NUCLEOTIDE SEQUENCE [LARGE SCALE GENOMIC DNA]</scope>
    <source>
        <strain evidence="6 7">Au29</strain>
    </source>
</reference>
<evidence type="ECO:0000256" key="2">
    <source>
        <dbReference type="ARBA" id="ARBA00023027"/>
    </source>
</evidence>
<dbReference type="PANTHER" id="PTHR10996:SF178">
    <property type="entry name" value="2-HYDROXYACID DEHYDROGENASE YGL185C-RELATED"/>
    <property type="match status" value="1"/>
</dbReference>
<name>A0ABX8TFF2_9CAUL</name>
<feature type="domain" description="D-isomer specific 2-hydroxyacid dehydrogenase NAD-binding" evidence="5">
    <location>
        <begin position="111"/>
        <end position="282"/>
    </location>
</feature>
<evidence type="ECO:0000259" key="5">
    <source>
        <dbReference type="Pfam" id="PF02826"/>
    </source>
</evidence>
<keyword evidence="1 3" id="KW-0560">Oxidoreductase</keyword>
<dbReference type="InterPro" id="IPR006139">
    <property type="entry name" value="D-isomer_2_OHA_DH_cat_dom"/>
</dbReference>
<dbReference type="EMBL" id="CP080034">
    <property type="protein sequence ID" value="QYC09922.1"/>
    <property type="molecule type" value="Genomic_DNA"/>
</dbReference>
<protein>
    <submittedName>
        <fullName evidence="6">2-hydroxyacid dehydrogenase</fullName>
    </submittedName>
</protein>
<dbReference type="RefSeq" id="WP_219352795.1">
    <property type="nucleotide sequence ID" value="NZ_CP080034.1"/>
</dbReference>
<feature type="domain" description="D-isomer specific 2-hydroxyacid dehydrogenase catalytic" evidence="4">
    <location>
        <begin position="42"/>
        <end position="313"/>
    </location>
</feature>
<keyword evidence="7" id="KW-1185">Reference proteome</keyword>
<dbReference type="Pfam" id="PF02826">
    <property type="entry name" value="2-Hacid_dh_C"/>
    <property type="match status" value="1"/>
</dbReference>
<keyword evidence="2" id="KW-0520">NAD</keyword>
<dbReference type="Pfam" id="PF00389">
    <property type="entry name" value="2-Hacid_dh"/>
    <property type="match status" value="1"/>
</dbReference>
<comment type="similarity">
    <text evidence="3">Belongs to the D-isomer specific 2-hydroxyacid dehydrogenase family.</text>
</comment>
<evidence type="ECO:0000313" key="7">
    <source>
        <dbReference type="Proteomes" id="UP000824334"/>
    </source>
</evidence>
<accession>A0ABX8TFF2</accession>
<dbReference type="Proteomes" id="UP000824334">
    <property type="component" value="Chromosome"/>
</dbReference>
<evidence type="ECO:0000256" key="1">
    <source>
        <dbReference type="ARBA" id="ARBA00023002"/>
    </source>
</evidence>
<organism evidence="6 7">
    <name type="scientific">Brevundimonas nasdae</name>
    <dbReference type="NCBI Taxonomy" id="172043"/>
    <lineage>
        <taxon>Bacteria</taxon>
        <taxon>Pseudomonadati</taxon>
        <taxon>Pseudomonadota</taxon>
        <taxon>Alphaproteobacteria</taxon>
        <taxon>Caulobacterales</taxon>
        <taxon>Caulobacteraceae</taxon>
        <taxon>Brevundimonas</taxon>
    </lineage>
</organism>
<evidence type="ECO:0000313" key="6">
    <source>
        <dbReference type="EMBL" id="QYC09922.1"/>
    </source>
</evidence>
<dbReference type="PANTHER" id="PTHR10996">
    <property type="entry name" value="2-HYDROXYACID DEHYDROGENASE-RELATED"/>
    <property type="match status" value="1"/>
</dbReference>
<evidence type="ECO:0000259" key="4">
    <source>
        <dbReference type="Pfam" id="PF00389"/>
    </source>
</evidence>
<evidence type="ECO:0000256" key="3">
    <source>
        <dbReference type="RuleBase" id="RU003719"/>
    </source>
</evidence>
<gene>
    <name evidence="6" type="ORF">KWG56_15300</name>
</gene>
<dbReference type="InterPro" id="IPR050223">
    <property type="entry name" value="D-isomer_2-hydroxyacid_DH"/>
</dbReference>
<proteinExistence type="inferred from homology"/>
<dbReference type="CDD" id="cd12156">
    <property type="entry name" value="HPPR"/>
    <property type="match status" value="1"/>
</dbReference>
<dbReference type="InterPro" id="IPR006140">
    <property type="entry name" value="D-isomer_DH_NAD-bd"/>
</dbReference>
<dbReference type="GeneID" id="94376654"/>
<sequence length="315" mass="32789">MSHDILAIGLPGLADDLLTRRAPSLGWTVHRPGPDGLPPPQAAERITAIAAAGSSPVDARLMDALPNLKIISVHAVGYDLVDLAHARSRGIVVTHTPDVLNDDVADMALLLTLATLRRLPAMDAYVRAGRWAEDGPPPLSRTASGLRYGLLGLGRIGQAIASRLAPFAGKIAYHTRNPVAGAPWRHEPRLVDLAASVDVLIVIVPGGDATRGLVSAEVLEALGPTGVLINVARGEVVDQAALIEALTHGRLGGAGLDVFADEPSVPQALSDSDRCVLAPHVASATVETRTAMAERMIANLQAVFAGKPPVSPVPE</sequence>